<organism evidence="1 2">
    <name type="scientific">Lipomyces orientalis</name>
    <dbReference type="NCBI Taxonomy" id="1233043"/>
    <lineage>
        <taxon>Eukaryota</taxon>
        <taxon>Fungi</taxon>
        <taxon>Dikarya</taxon>
        <taxon>Ascomycota</taxon>
        <taxon>Saccharomycotina</taxon>
        <taxon>Lipomycetes</taxon>
        <taxon>Lipomycetales</taxon>
        <taxon>Lipomycetaceae</taxon>
        <taxon>Lipomyces</taxon>
    </lineage>
</organism>
<evidence type="ECO:0000313" key="2">
    <source>
        <dbReference type="Proteomes" id="UP001489719"/>
    </source>
</evidence>
<protein>
    <submittedName>
        <fullName evidence="1">Pre-mRNA splicing factor PRP21 like protein-domain-containing protein</fullName>
    </submittedName>
</protein>
<sequence length="460" mass="53038">MAESNSHRIGTTPQPSNAQISAPVGIIIPPPDIREIIEKTAGYVYRNGAAFETRIRDSEKNNTRFSFLNPADPYYPFYEWRLDEHRENRAGYGIAQVDAKEPELQKVEKPKGPVQLPAFEFAASIPPISAQDLDILRLTALFTAKNGKSFSNMLSQREERNYQFDFLRPNHSFYQYFAKLVEQYRKVLNPPRFLGDRWKENVKNKFHVIEKAQQRADWQKHQEAETQKAAEEAEAERIAYAQIDWHDFVVVETIEFTSADDDVELPPPMSLSELEHASLEQKQMMSLFSDASRIESETAPPMEEEMLEIPEHRAVVSPSPILEESEEEQRIRERQEGMRRQRQAEAAALNPGLQNIRVLPQGSTRRSTQKASQIIMEECPLCHQQIPSSEFQEHMRIEQLHPRWKEEKAKIDARNAISNLAFNDVTSNIKRLASARGDLFDSDGIALTPEEAQRRKRQQQ</sequence>
<proteinExistence type="predicted"/>
<gene>
    <name evidence="1" type="ORF">V1517DRAFT_331091</name>
</gene>
<reference evidence="2" key="1">
    <citation type="journal article" date="2024" name="Front. Bioeng. Biotechnol.">
        <title>Genome-scale model development and genomic sequencing of the oleaginous clade Lipomyces.</title>
        <authorList>
            <person name="Czajka J.J."/>
            <person name="Han Y."/>
            <person name="Kim J."/>
            <person name="Mondo S.J."/>
            <person name="Hofstad B.A."/>
            <person name="Robles A."/>
            <person name="Haridas S."/>
            <person name="Riley R."/>
            <person name="LaButti K."/>
            <person name="Pangilinan J."/>
            <person name="Andreopoulos W."/>
            <person name="Lipzen A."/>
            <person name="Yan J."/>
            <person name="Wang M."/>
            <person name="Ng V."/>
            <person name="Grigoriev I.V."/>
            <person name="Spatafora J.W."/>
            <person name="Magnuson J.K."/>
            <person name="Baker S.E."/>
            <person name="Pomraning K.R."/>
        </authorList>
    </citation>
    <scope>NUCLEOTIDE SEQUENCE [LARGE SCALE GENOMIC DNA]</scope>
    <source>
        <strain evidence="2">CBS 10300</strain>
    </source>
</reference>
<name>A0ACC3TFL1_9ASCO</name>
<comment type="caution">
    <text evidence="1">The sequence shown here is derived from an EMBL/GenBank/DDBJ whole genome shotgun (WGS) entry which is preliminary data.</text>
</comment>
<dbReference type="EMBL" id="MU970155">
    <property type="protein sequence ID" value="KAK9319908.1"/>
    <property type="molecule type" value="Genomic_DNA"/>
</dbReference>
<accession>A0ACC3TFL1</accession>
<evidence type="ECO:0000313" key="1">
    <source>
        <dbReference type="EMBL" id="KAK9319908.1"/>
    </source>
</evidence>
<dbReference type="Proteomes" id="UP001489719">
    <property type="component" value="Unassembled WGS sequence"/>
</dbReference>
<keyword evidence="2" id="KW-1185">Reference proteome</keyword>